<dbReference type="EMBL" id="CP163440">
    <property type="protein sequence ID" value="XDQ60238.1"/>
    <property type="molecule type" value="Genomic_DNA"/>
</dbReference>
<name>A0AB39RXW9_9ACTN</name>
<evidence type="ECO:0000256" key="1">
    <source>
        <dbReference type="SAM" id="MobiDB-lite"/>
    </source>
</evidence>
<dbReference type="Pfam" id="PF01526">
    <property type="entry name" value="DDE_Tnp_Tn3"/>
    <property type="match status" value="1"/>
</dbReference>
<feature type="compositionally biased region" description="Gly residues" evidence="1">
    <location>
        <begin position="63"/>
        <end position="74"/>
    </location>
</feature>
<dbReference type="AlphaFoldDB" id="A0AB39RXW9"/>
<feature type="region of interest" description="Disordered" evidence="1">
    <location>
        <begin position="54"/>
        <end position="74"/>
    </location>
</feature>
<dbReference type="GO" id="GO:0004803">
    <property type="term" value="F:transposase activity"/>
    <property type="evidence" value="ECO:0007669"/>
    <property type="project" value="InterPro"/>
</dbReference>
<protein>
    <submittedName>
        <fullName evidence="3">Tn3 family transposase</fullName>
    </submittedName>
</protein>
<feature type="domain" description="Tn3 transposase DDE" evidence="2">
    <location>
        <begin position="2"/>
        <end position="37"/>
    </location>
</feature>
<evidence type="ECO:0000259" key="2">
    <source>
        <dbReference type="Pfam" id="PF01526"/>
    </source>
</evidence>
<gene>
    <name evidence="3" type="ORF">AB5J50_05420</name>
</gene>
<proteinExistence type="predicted"/>
<accession>A0AB39RXW9</accession>
<organism evidence="3">
    <name type="scientific">Streptomyces sp. R35</name>
    <dbReference type="NCBI Taxonomy" id="3238630"/>
    <lineage>
        <taxon>Bacteria</taxon>
        <taxon>Bacillati</taxon>
        <taxon>Actinomycetota</taxon>
        <taxon>Actinomycetes</taxon>
        <taxon>Kitasatosporales</taxon>
        <taxon>Streptomycetaceae</taxon>
        <taxon>Streptomyces</taxon>
    </lineage>
</organism>
<sequence>MTAPARQLQEEGHVVDPEDLAHISPYLAEHIRRFGEYSTHELGLEPEAYDPHLDVDFSPLRGDGPGADGYGQAA</sequence>
<reference evidence="3" key="1">
    <citation type="submission" date="2024-07" db="EMBL/GenBank/DDBJ databases">
        <authorList>
            <person name="Yu S.T."/>
        </authorList>
    </citation>
    <scope>NUCLEOTIDE SEQUENCE</scope>
    <source>
        <strain evidence="3">R35</strain>
    </source>
</reference>
<dbReference type="GO" id="GO:0006313">
    <property type="term" value="P:DNA transposition"/>
    <property type="evidence" value="ECO:0007669"/>
    <property type="project" value="InterPro"/>
</dbReference>
<dbReference type="InterPro" id="IPR002513">
    <property type="entry name" value="Tn3_Tnp_DDE_dom"/>
</dbReference>
<dbReference type="RefSeq" id="WP_369255387.1">
    <property type="nucleotide sequence ID" value="NZ_CP163440.1"/>
</dbReference>
<evidence type="ECO:0000313" key="3">
    <source>
        <dbReference type="EMBL" id="XDQ60238.1"/>
    </source>
</evidence>